<dbReference type="AlphaFoldDB" id="A0AAV7TIG1"/>
<reference evidence="2" key="1">
    <citation type="journal article" date="2022" name="bioRxiv">
        <title>Sequencing and chromosome-scale assembly of the giantPleurodeles waltlgenome.</title>
        <authorList>
            <person name="Brown T."/>
            <person name="Elewa A."/>
            <person name="Iarovenko S."/>
            <person name="Subramanian E."/>
            <person name="Araus A.J."/>
            <person name="Petzold A."/>
            <person name="Susuki M."/>
            <person name="Suzuki K.-i.T."/>
            <person name="Hayashi T."/>
            <person name="Toyoda A."/>
            <person name="Oliveira C."/>
            <person name="Osipova E."/>
            <person name="Leigh N.D."/>
            <person name="Simon A."/>
            <person name="Yun M.H."/>
        </authorList>
    </citation>
    <scope>NUCLEOTIDE SEQUENCE</scope>
    <source>
        <strain evidence="2">20211129_DDA</strain>
        <tissue evidence="2">Liver</tissue>
    </source>
</reference>
<keyword evidence="3" id="KW-1185">Reference proteome</keyword>
<feature type="compositionally biased region" description="Basic and acidic residues" evidence="1">
    <location>
        <begin position="30"/>
        <end position="47"/>
    </location>
</feature>
<name>A0AAV7TIG1_PLEWA</name>
<dbReference type="Proteomes" id="UP001066276">
    <property type="component" value="Chromosome 3_2"/>
</dbReference>
<evidence type="ECO:0000313" key="3">
    <source>
        <dbReference type="Proteomes" id="UP001066276"/>
    </source>
</evidence>
<accession>A0AAV7TIG1</accession>
<sequence>MSSNVDSPGNTSGAGFVEPEETSGRRRRRGVEDEGRADRDVDRRRFLLSEAQQTGPLGGSKTLKPATL</sequence>
<comment type="caution">
    <text evidence="2">The sequence shown here is derived from an EMBL/GenBank/DDBJ whole genome shotgun (WGS) entry which is preliminary data.</text>
</comment>
<protein>
    <submittedName>
        <fullName evidence="2">Uncharacterized protein</fullName>
    </submittedName>
</protein>
<organism evidence="2 3">
    <name type="scientific">Pleurodeles waltl</name>
    <name type="common">Iberian ribbed newt</name>
    <dbReference type="NCBI Taxonomy" id="8319"/>
    <lineage>
        <taxon>Eukaryota</taxon>
        <taxon>Metazoa</taxon>
        <taxon>Chordata</taxon>
        <taxon>Craniata</taxon>
        <taxon>Vertebrata</taxon>
        <taxon>Euteleostomi</taxon>
        <taxon>Amphibia</taxon>
        <taxon>Batrachia</taxon>
        <taxon>Caudata</taxon>
        <taxon>Salamandroidea</taxon>
        <taxon>Salamandridae</taxon>
        <taxon>Pleurodelinae</taxon>
        <taxon>Pleurodeles</taxon>
    </lineage>
</organism>
<evidence type="ECO:0000313" key="2">
    <source>
        <dbReference type="EMBL" id="KAJ1176206.1"/>
    </source>
</evidence>
<dbReference type="EMBL" id="JANPWB010000006">
    <property type="protein sequence ID" value="KAJ1176206.1"/>
    <property type="molecule type" value="Genomic_DNA"/>
</dbReference>
<gene>
    <name evidence="2" type="ORF">NDU88_001489</name>
</gene>
<feature type="region of interest" description="Disordered" evidence="1">
    <location>
        <begin position="1"/>
        <end position="68"/>
    </location>
</feature>
<evidence type="ECO:0000256" key="1">
    <source>
        <dbReference type="SAM" id="MobiDB-lite"/>
    </source>
</evidence>
<proteinExistence type="predicted"/>
<feature type="compositionally biased region" description="Polar residues" evidence="1">
    <location>
        <begin position="1"/>
        <end position="13"/>
    </location>
</feature>